<dbReference type="GO" id="GO:0008168">
    <property type="term" value="F:methyltransferase activity"/>
    <property type="evidence" value="ECO:0007669"/>
    <property type="project" value="UniProtKB-KW"/>
</dbReference>
<dbReference type="Proteomes" id="UP000240883">
    <property type="component" value="Unassembled WGS sequence"/>
</dbReference>
<organism evidence="1 2">
    <name type="scientific">Corynespora cassiicola Philippines</name>
    <dbReference type="NCBI Taxonomy" id="1448308"/>
    <lineage>
        <taxon>Eukaryota</taxon>
        <taxon>Fungi</taxon>
        <taxon>Dikarya</taxon>
        <taxon>Ascomycota</taxon>
        <taxon>Pezizomycotina</taxon>
        <taxon>Dothideomycetes</taxon>
        <taxon>Pleosporomycetidae</taxon>
        <taxon>Pleosporales</taxon>
        <taxon>Corynesporascaceae</taxon>
        <taxon>Corynespora</taxon>
    </lineage>
</organism>
<accession>A0A2T2NBI6</accession>
<dbReference type="OrthoDB" id="417697at2759"/>
<dbReference type="STRING" id="1448308.A0A2T2NBI6"/>
<gene>
    <name evidence="1" type="ORF">BS50DRAFT_680086</name>
</gene>
<proteinExistence type="predicted"/>
<keyword evidence="2" id="KW-1185">Reference proteome</keyword>
<reference evidence="1 2" key="1">
    <citation type="journal article" date="2018" name="Front. Microbiol.">
        <title>Genome-Wide Analysis of Corynespora cassiicola Leaf Fall Disease Putative Effectors.</title>
        <authorList>
            <person name="Lopez D."/>
            <person name="Ribeiro S."/>
            <person name="Label P."/>
            <person name="Fumanal B."/>
            <person name="Venisse J.S."/>
            <person name="Kohler A."/>
            <person name="de Oliveira R.R."/>
            <person name="Labutti K."/>
            <person name="Lipzen A."/>
            <person name="Lail K."/>
            <person name="Bauer D."/>
            <person name="Ohm R.A."/>
            <person name="Barry K.W."/>
            <person name="Spatafora J."/>
            <person name="Grigoriev I.V."/>
            <person name="Martin F.M."/>
            <person name="Pujade-Renaud V."/>
        </authorList>
    </citation>
    <scope>NUCLEOTIDE SEQUENCE [LARGE SCALE GENOMIC DNA]</scope>
    <source>
        <strain evidence="1 2">Philippines</strain>
    </source>
</reference>
<dbReference type="Pfam" id="PF13489">
    <property type="entry name" value="Methyltransf_23"/>
    <property type="match status" value="1"/>
</dbReference>
<dbReference type="SUPFAM" id="SSF53335">
    <property type="entry name" value="S-adenosyl-L-methionine-dependent methyltransferases"/>
    <property type="match status" value="1"/>
</dbReference>
<evidence type="ECO:0000313" key="1">
    <source>
        <dbReference type="EMBL" id="PSN62730.1"/>
    </source>
</evidence>
<dbReference type="InterPro" id="IPR029063">
    <property type="entry name" value="SAM-dependent_MTases_sf"/>
</dbReference>
<sequence>MSDLRTSYIVSHGFDESGRLHLQQWLWNMQVGWDLHPAISFQTGNKPKIADHGCGNGAWLLSLDPKLKSSGTTSALVGLDVSPVHFPASANLPENIKLEVLDAFTDTIPEEHIGQYDVVHVRLFTGVVKNNNPAPLIHNAFQMLKPGSYLQWHEFDGGTGKGVAPGDDPTGSRTSIAATNELLVNALDSSLKAMGLEYSWIGNLGKNFQEHGLEVIEDKRMDVKKELRKVMTDSLLMALHHISRIAVRNGCLVGTDKNFQELWAKAGEEINQGVSFTMDMLVVVGRKPL</sequence>
<evidence type="ECO:0000313" key="2">
    <source>
        <dbReference type="Proteomes" id="UP000240883"/>
    </source>
</evidence>
<dbReference type="Gene3D" id="3.40.50.150">
    <property type="entry name" value="Vaccinia Virus protein VP39"/>
    <property type="match status" value="1"/>
</dbReference>
<keyword evidence="1" id="KW-0808">Transferase</keyword>
<dbReference type="GO" id="GO:0032259">
    <property type="term" value="P:methylation"/>
    <property type="evidence" value="ECO:0007669"/>
    <property type="project" value="UniProtKB-KW"/>
</dbReference>
<protein>
    <submittedName>
        <fullName evidence="1">UMTA methyltransferase family protein-like protein</fullName>
    </submittedName>
</protein>
<dbReference type="EMBL" id="KZ678141">
    <property type="protein sequence ID" value="PSN62730.1"/>
    <property type="molecule type" value="Genomic_DNA"/>
</dbReference>
<keyword evidence="1" id="KW-0489">Methyltransferase</keyword>
<name>A0A2T2NBI6_CORCC</name>
<dbReference type="AlphaFoldDB" id="A0A2T2NBI6"/>
<dbReference type="CDD" id="cd02440">
    <property type="entry name" value="AdoMet_MTases"/>
    <property type="match status" value="1"/>
</dbReference>